<dbReference type="WBParaSite" id="HPLM_0001554101-mRNA-1">
    <property type="protein sequence ID" value="HPLM_0001554101-mRNA-1"/>
    <property type="gene ID" value="HPLM_0001554101"/>
</dbReference>
<name>A0A0N4WV29_HAEPC</name>
<sequence>LCRKAIEYGAQFFCCRQFCAVRWETIALKSSIYTRRTYLAIIYRSVALKTFCTTEGAL</sequence>
<protein>
    <submittedName>
        <fullName evidence="1">DB domain-containing protein</fullName>
    </submittedName>
</protein>
<dbReference type="AlphaFoldDB" id="A0A0N4WV29"/>
<organism evidence="1">
    <name type="scientific">Haemonchus placei</name>
    <name type="common">Barber's pole worm</name>
    <dbReference type="NCBI Taxonomy" id="6290"/>
    <lineage>
        <taxon>Eukaryota</taxon>
        <taxon>Metazoa</taxon>
        <taxon>Ecdysozoa</taxon>
        <taxon>Nematoda</taxon>
        <taxon>Chromadorea</taxon>
        <taxon>Rhabditida</taxon>
        <taxon>Rhabditina</taxon>
        <taxon>Rhabditomorpha</taxon>
        <taxon>Strongyloidea</taxon>
        <taxon>Trichostrongylidae</taxon>
        <taxon>Haemonchus</taxon>
    </lineage>
</organism>
<evidence type="ECO:0000313" key="1">
    <source>
        <dbReference type="WBParaSite" id="HPLM_0001554101-mRNA-1"/>
    </source>
</evidence>
<proteinExistence type="predicted"/>
<reference evidence="1" key="1">
    <citation type="submission" date="2017-02" db="UniProtKB">
        <authorList>
            <consortium name="WormBaseParasite"/>
        </authorList>
    </citation>
    <scope>IDENTIFICATION</scope>
</reference>
<accession>A0A0N4WV29</accession>